<gene>
    <name evidence="2" type="ORF">GIB67_036926</name>
</gene>
<dbReference type="GO" id="GO:0006397">
    <property type="term" value="P:mRNA processing"/>
    <property type="evidence" value="ECO:0007669"/>
    <property type="project" value="InterPro"/>
</dbReference>
<feature type="compositionally biased region" description="Acidic residues" evidence="1">
    <location>
        <begin position="1"/>
        <end position="12"/>
    </location>
</feature>
<feature type="compositionally biased region" description="Basic and acidic residues" evidence="1">
    <location>
        <begin position="868"/>
        <end position="1086"/>
    </location>
</feature>
<organism evidence="2 3">
    <name type="scientific">Kingdonia uniflora</name>
    <dbReference type="NCBI Taxonomy" id="39325"/>
    <lineage>
        <taxon>Eukaryota</taxon>
        <taxon>Viridiplantae</taxon>
        <taxon>Streptophyta</taxon>
        <taxon>Embryophyta</taxon>
        <taxon>Tracheophyta</taxon>
        <taxon>Spermatophyta</taxon>
        <taxon>Magnoliopsida</taxon>
        <taxon>Ranunculales</taxon>
        <taxon>Circaeasteraceae</taxon>
        <taxon>Kingdonia</taxon>
    </lineage>
</organism>
<accession>A0A7J7NWH4</accession>
<feature type="region of interest" description="Disordered" evidence="1">
    <location>
        <begin position="1287"/>
        <end position="1338"/>
    </location>
</feature>
<feature type="compositionally biased region" description="Polar residues" evidence="1">
    <location>
        <begin position="676"/>
        <end position="691"/>
    </location>
</feature>
<feature type="compositionally biased region" description="Basic and acidic residues" evidence="1">
    <location>
        <begin position="662"/>
        <end position="675"/>
    </location>
</feature>
<feature type="region of interest" description="Disordered" evidence="1">
    <location>
        <begin position="172"/>
        <end position="244"/>
    </location>
</feature>
<feature type="compositionally biased region" description="Basic and acidic residues" evidence="1">
    <location>
        <begin position="1296"/>
        <end position="1308"/>
    </location>
</feature>
<comment type="caution">
    <text evidence="2">The sequence shown here is derived from an EMBL/GenBank/DDBJ whole genome shotgun (WGS) entry which is preliminary data.</text>
</comment>
<feature type="compositionally biased region" description="Basic and acidic residues" evidence="1">
    <location>
        <begin position="1093"/>
        <end position="1148"/>
    </location>
</feature>
<feature type="region of interest" description="Disordered" evidence="1">
    <location>
        <begin position="1"/>
        <end position="88"/>
    </location>
</feature>
<feature type="region of interest" description="Disordered" evidence="1">
    <location>
        <begin position="731"/>
        <end position="1274"/>
    </location>
</feature>
<feature type="compositionally biased region" description="Polar residues" evidence="1">
    <location>
        <begin position="533"/>
        <end position="543"/>
    </location>
</feature>
<feature type="compositionally biased region" description="Basic and acidic residues" evidence="1">
    <location>
        <begin position="643"/>
        <end position="654"/>
    </location>
</feature>
<dbReference type="Proteomes" id="UP000541444">
    <property type="component" value="Unassembled WGS sequence"/>
</dbReference>
<name>A0A7J7NWH4_9MAGN</name>
<dbReference type="OrthoDB" id="1917198at2759"/>
<feature type="compositionally biased region" description="Acidic residues" evidence="1">
    <location>
        <begin position="520"/>
        <end position="530"/>
    </location>
</feature>
<dbReference type="PANTHER" id="PTHR36884">
    <property type="entry name" value="FIP1[III]-LIKE PROTEIN"/>
    <property type="match status" value="1"/>
</dbReference>
<dbReference type="InterPro" id="IPR044976">
    <property type="entry name" value="FIPS5/FIPS3-like"/>
</dbReference>
<feature type="compositionally biased region" description="Basic and acidic residues" evidence="1">
    <location>
        <begin position="557"/>
        <end position="567"/>
    </location>
</feature>
<feature type="compositionally biased region" description="Low complexity" evidence="1">
    <location>
        <begin position="1221"/>
        <end position="1231"/>
    </location>
</feature>
<evidence type="ECO:0000313" key="2">
    <source>
        <dbReference type="EMBL" id="KAF6171258.1"/>
    </source>
</evidence>
<feature type="compositionally biased region" description="Basic and acidic residues" evidence="1">
    <location>
        <begin position="766"/>
        <end position="793"/>
    </location>
</feature>
<feature type="compositionally biased region" description="Acidic residues" evidence="1">
    <location>
        <begin position="234"/>
        <end position="244"/>
    </location>
</feature>
<feature type="compositionally biased region" description="Acidic residues" evidence="1">
    <location>
        <begin position="203"/>
        <end position="213"/>
    </location>
</feature>
<feature type="compositionally biased region" description="Basic and acidic residues" evidence="1">
    <location>
        <begin position="1199"/>
        <end position="1220"/>
    </location>
</feature>
<evidence type="ECO:0008006" key="4">
    <source>
        <dbReference type="Google" id="ProtNLM"/>
    </source>
</evidence>
<feature type="compositionally biased region" description="Low complexity" evidence="1">
    <location>
        <begin position="33"/>
        <end position="46"/>
    </location>
</feature>
<dbReference type="PANTHER" id="PTHR36884:SF1">
    <property type="entry name" value="FIP1[V]-LIKE PROTEIN"/>
    <property type="match status" value="1"/>
</dbReference>
<evidence type="ECO:0000313" key="3">
    <source>
        <dbReference type="Proteomes" id="UP000541444"/>
    </source>
</evidence>
<proteinExistence type="predicted"/>
<keyword evidence="3" id="KW-1185">Reference proteome</keyword>
<protein>
    <recommendedName>
        <fullName evidence="4">FIP1[V]-like protein</fullName>
    </recommendedName>
</protein>
<dbReference type="GO" id="GO:0003723">
    <property type="term" value="F:RNA binding"/>
    <property type="evidence" value="ECO:0007669"/>
    <property type="project" value="TreeGrafter"/>
</dbReference>
<reference evidence="2 3" key="1">
    <citation type="journal article" date="2020" name="IScience">
        <title>Genome Sequencing of the Endangered Kingdonia uniflora (Circaeasteraceae, Ranunculales) Reveals Potential Mechanisms of Evolutionary Specialization.</title>
        <authorList>
            <person name="Sun Y."/>
            <person name="Deng T."/>
            <person name="Zhang A."/>
            <person name="Moore M.J."/>
            <person name="Landis J.B."/>
            <person name="Lin N."/>
            <person name="Zhang H."/>
            <person name="Zhang X."/>
            <person name="Huang J."/>
            <person name="Zhang X."/>
            <person name="Sun H."/>
            <person name="Wang H."/>
        </authorList>
    </citation>
    <scope>NUCLEOTIDE SEQUENCE [LARGE SCALE GENOMIC DNA]</scope>
    <source>
        <strain evidence="2">TB1705</strain>
        <tissue evidence="2">Leaf</tissue>
    </source>
</reference>
<feature type="region of interest" description="Disordered" evidence="1">
    <location>
        <begin position="463"/>
        <end position="583"/>
    </location>
</feature>
<dbReference type="EMBL" id="JACGCM010000510">
    <property type="protein sequence ID" value="KAF6171258.1"/>
    <property type="molecule type" value="Genomic_DNA"/>
</dbReference>
<sequence length="1338" mass="150079">MDDDDDFGDLYDDVLQPISFPSTTPSQPPPSSSIPTTKPSSILNNDSSDDDDILFRTPDPKLHSSHQIIAPRLQERIPDRIGNPGSNWIEDRRDEIRVSLKVEANGVLESQKEDLGLQYEKARVLEDSEKSNIGGVKVEEEDGGADGIGDFIREGVKEENFDIEIDIEEAGENPMIPGVSGGSFVPRGFDGDENEASRREDSGGGDDWDDSDSDGGLQIVLNENSGPMGMMGGNEDDEDDDGDEDLVIVADGDQHQHQHHQVMEEQEWGDDPTQLIDGERKELGGDPGKANGGGVGNVLGARVGYNTHGYHPHHSQFKYVRPGAAAVQGGAIVGPGGAPGQVRPFFNGAPLAGRGRGDWRPPMQKTFQSGFGVPVWGNNSSGRGFGTGLEFTLPSYKTAFDIDIDSFEEKPWRFPGEQLRLEATMQSRIRVYESGRSEQDYDPDLPPELAAAAGIQGASIENSTLGKTDVGQGDLAGQGRGDIRIRPPIPTGRAIQVEGGYGERLPSIDTRPPRMRDADAIIEDSMDDDPANANGSLENSGNDLQGDDANGGDTDEDVRRNDNERLGRIPPIYNGRKREGLSRREPYVSSVATNNIHEGEGILPLLQESHHQYHPSSKGRTPADGGGAPHDKRVPKQRRTTHDRHSCPTTEHGDGTIPSQDADVKHVHVIERENSGESTSVKQTSEPSSPDTYEAMGEVSLEDKLDLNDDIVFGDASVVAEEVEITTDTIISSETLGDKSPLSSFKKKKLSSRVEDSPVKEIVNGDDLRTTRSSDTSKARSESSKDYQKRRDGGEDEVVQEGRSRRTGDTKRRHGEGEPNVRRKEDYIRDGRQEIDRNHVGTKGREASNHSLPHRDWDSNSTHSSRVRIGDRDVERPRESWQRREEDVHGRRVKDEDTRKRERVDEIGLRHRSKVRESDRSEKEEHLHSKKRLDNGDLRGPYDKNVDDMRVHNFVSRHDNFGEPHTKRRKDDEHHRRELVEKEVITSRRKRERDDGIDHRREDHPARVRDNRQRIERDDIQRLKQQPHDDTLSSREREGRGALKSGRGFEDKSWVGSVRSKDESKGLVSDKRRQSEQPKRSERVENESLPQHRVREDYPREHQFNDDRYPRHDRSRTYSDHAMSKEDHKAHRSEKVSAKSANEQERDNVLTINSRVPIHSKSSSSVAFSKKRNHEHEVPPQQRHSSRKHTEAPSDDEQNDSRKGRSKLERWTSHKDRDAESSSLKAKASLAIEQLDEPFVPVESLGGDSDEVNIAGESEIKYSGTEPTDKVEDDRHMDTVAKLKKRSERFKTPMSTEKDTTVNKKMEMEAAVPGQGETAIDAEIKPERPARKRRWISS</sequence>
<feature type="region of interest" description="Disordered" evidence="1">
    <location>
        <begin position="608"/>
        <end position="694"/>
    </location>
</feature>
<feature type="compositionally biased region" description="Basic and acidic residues" evidence="1">
    <location>
        <begin position="800"/>
        <end position="858"/>
    </location>
</feature>
<evidence type="ECO:0000256" key="1">
    <source>
        <dbReference type="SAM" id="MobiDB-lite"/>
    </source>
</evidence>
<dbReference type="GO" id="GO:0016607">
    <property type="term" value="C:nuclear speck"/>
    <property type="evidence" value="ECO:0007669"/>
    <property type="project" value="TreeGrafter"/>
</dbReference>